<evidence type="ECO:0000313" key="2">
    <source>
        <dbReference type="Proteomes" id="UP000242699"/>
    </source>
</evidence>
<protein>
    <submittedName>
        <fullName evidence="1">Uncharacterized protein</fullName>
    </submittedName>
</protein>
<name>A0A2T2WVF7_9FIRM</name>
<comment type="caution">
    <text evidence="1">The sequence shown here is derived from an EMBL/GenBank/DDBJ whole genome shotgun (WGS) entry which is preliminary data.</text>
</comment>
<dbReference type="Proteomes" id="UP000242699">
    <property type="component" value="Unassembled WGS sequence"/>
</dbReference>
<sequence>MPPISKVAALIAAFQEVPLHPGNMDRTEPYDQSFGYHVWRIWLAWLPGPGESPEWVGGGWHVQRHRSGRFAVLTHDGPVQVMNEIGPDLPLRNRPYDPWANRWCIVGWGSTGSEAWESDLADQPPRTWAGAIERILTAWKNQRDQSYGPYLRRVAATIDGDPCGLLDIT</sequence>
<organism evidence="1 2">
    <name type="scientific">Sulfobacillus benefaciens</name>
    <dbReference type="NCBI Taxonomy" id="453960"/>
    <lineage>
        <taxon>Bacteria</taxon>
        <taxon>Bacillati</taxon>
        <taxon>Bacillota</taxon>
        <taxon>Clostridia</taxon>
        <taxon>Eubacteriales</taxon>
        <taxon>Clostridiales Family XVII. Incertae Sedis</taxon>
        <taxon>Sulfobacillus</taxon>
    </lineage>
</organism>
<gene>
    <name evidence="1" type="ORF">C7B43_14390</name>
</gene>
<reference evidence="1 2" key="1">
    <citation type="journal article" date="2014" name="BMC Genomics">
        <title>Comparison of environmental and isolate Sulfobacillus genomes reveals diverse carbon, sulfur, nitrogen, and hydrogen metabolisms.</title>
        <authorList>
            <person name="Justice N.B."/>
            <person name="Norman A."/>
            <person name="Brown C.T."/>
            <person name="Singh A."/>
            <person name="Thomas B.C."/>
            <person name="Banfield J.F."/>
        </authorList>
    </citation>
    <scope>NUCLEOTIDE SEQUENCE [LARGE SCALE GENOMIC DNA]</scope>
    <source>
        <strain evidence="1">AMDSBA1</strain>
    </source>
</reference>
<dbReference type="AlphaFoldDB" id="A0A2T2WVF7"/>
<dbReference type="EMBL" id="PXYT01000039">
    <property type="protein sequence ID" value="PSR26224.1"/>
    <property type="molecule type" value="Genomic_DNA"/>
</dbReference>
<evidence type="ECO:0000313" key="1">
    <source>
        <dbReference type="EMBL" id="PSR26224.1"/>
    </source>
</evidence>
<proteinExistence type="predicted"/>
<accession>A0A2T2WVF7</accession>